<evidence type="ECO:0000313" key="1">
    <source>
        <dbReference type="EMBL" id="CAB4152814.1"/>
    </source>
</evidence>
<gene>
    <name evidence="1" type="ORF">UFOVP609_29</name>
</gene>
<reference evidence="1" key="1">
    <citation type="submission" date="2020-04" db="EMBL/GenBank/DDBJ databases">
        <authorList>
            <person name="Chiriac C."/>
            <person name="Salcher M."/>
            <person name="Ghai R."/>
            <person name="Kavagutti S V."/>
        </authorList>
    </citation>
    <scope>NUCLEOTIDE SEQUENCE</scope>
</reference>
<accession>A0A6J5N144</accession>
<name>A0A6J5N144_9CAUD</name>
<organism evidence="1">
    <name type="scientific">uncultured Caudovirales phage</name>
    <dbReference type="NCBI Taxonomy" id="2100421"/>
    <lineage>
        <taxon>Viruses</taxon>
        <taxon>Duplodnaviria</taxon>
        <taxon>Heunggongvirae</taxon>
        <taxon>Uroviricota</taxon>
        <taxon>Caudoviricetes</taxon>
        <taxon>Peduoviridae</taxon>
        <taxon>Maltschvirus</taxon>
        <taxon>Maltschvirus maltsch</taxon>
    </lineage>
</organism>
<proteinExistence type="predicted"/>
<protein>
    <submittedName>
        <fullName evidence="1">Uncharacterized protein</fullName>
    </submittedName>
</protein>
<dbReference type="EMBL" id="LR796588">
    <property type="protein sequence ID" value="CAB4152814.1"/>
    <property type="molecule type" value="Genomic_DNA"/>
</dbReference>
<sequence length="55" mass="6188">MNSTKRKEVVRHMYYVLAETVIEMANNASDPDEEKILVAEAEKLLRKASPLKVGA</sequence>